<dbReference type="PROSITE" id="PS50305">
    <property type="entry name" value="SIRTUIN"/>
    <property type="match status" value="1"/>
</dbReference>
<comment type="cofactor">
    <cofactor evidence="3">
        <name>Zn(2+)</name>
        <dbReference type="ChEBI" id="CHEBI:29105"/>
    </cofactor>
    <text evidence="3">Binds 1 zinc ion per subunit.</text>
</comment>
<dbReference type="OrthoDB" id="9800582at2"/>
<feature type="binding site" evidence="3 4">
    <location>
        <position position="171"/>
    </location>
    <ligand>
        <name>Zn(2+)</name>
        <dbReference type="ChEBI" id="CHEBI:29105"/>
    </ligand>
</feature>
<keyword evidence="2 3" id="KW-0520">NAD</keyword>
<dbReference type="RefSeq" id="WP_012833803.1">
    <property type="nucleotide sequence ID" value="NC_013441.1"/>
</dbReference>
<evidence type="ECO:0000256" key="2">
    <source>
        <dbReference type="ARBA" id="ARBA00023027"/>
    </source>
</evidence>
<dbReference type="InterPro" id="IPR003000">
    <property type="entry name" value="Sirtuin"/>
</dbReference>
<keyword evidence="7" id="KW-1185">Reference proteome</keyword>
<reference evidence="6 7" key="2">
    <citation type="journal article" date="2010" name="Stand. Genomic Sci.">
        <title>Complete genome sequence of Gordonia bronchialis type strain (3410).</title>
        <authorList>
            <person name="Ivanova N."/>
            <person name="Sikorski J."/>
            <person name="Jando M."/>
            <person name="Lapidus A."/>
            <person name="Nolan M."/>
            <person name="Lucas S."/>
            <person name="Del Rio T.G."/>
            <person name="Tice H."/>
            <person name="Copeland A."/>
            <person name="Cheng J.F."/>
            <person name="Chen F."/>
            <person name="Bruce D."/>
            <person name="Goodwin L."/>
            <person name="Pitluck S."/>
            <person name="Mavromatis K."/>
            <person name="Ovchinnikova G."/>
            <person name="Pati A."/>
            <person name="Chen A."/>
            <person name="Palaniappan K."/>
            <person name="Land M."/>
            <person name="Hauser L."/>
            <person name="Chang Y.J."/>
            <person name="Jeffries C.D."/>
            <person name="Chain P."/>
            <person name="Saunders E."/>
            <person name="Han C."/>
            <person name="Detter J.C."/>
            <person name="Brettin T."/>
            <person name="Rohde M."/>
            <person name="Goker M."/>
            <person name="Bristow J."/>
            <person name="Eisen J.A."/>
            <person name="Markowitz V."/>
            <person name="Hugenholtz P."/>
            <person name="Klenk H.P."/>
            <person name="Kyrpides N.C."/>
        </authorList>
    </citation>
    <scope>NUCLEOTIDE SEQUENCE [LARGE SCALE GENOMIC DNA]</scope>
    <source>
        <strain evidence="7">ATCC 25592 / DSM 43247 / BCRC 13721 / JCM 3198 / KCTC 3076 / NBRC 16047 / NCTC 10667</strain>
    </source>
</reference>
<comment type="catalytic activity">
    <reaction evidence="3">
        <text>N(6)-succinyl-L-lysyl-[protein] + NAD(+) + H2O = 2''-O-succinyl-ADP-D-ribose + nicotinamide + L-lysyl-[protein]</text>
        <dbReference type="Rhea" id="RHEA:47668"/>
        <dbReference type="Rhea" id="RHEA-COMP:9752"/>
        <dbReference type="Rhea" id="RHEA-COMP:11877"/>
        <dbReference type="ChEBI" id="CHEBI:15377"/>
        <dbReference type="ChEBI" id="CHEBI:17154"/>
        <dbReference type="ChEBI" id="CHEBI:29969"/>
        <dbReference type="ChEBI" id="CHEBI:57540"/>
        <dbReference type="ChEBI" id="CHEBI:87830"/>
        <dbReference type="ChEBI" id="CHEBI:87832"/>
    </reaction>
</comment>
<proteinExistence type="inferred from homology"/>
<feature type="binding site" evidence="3 4">
    <location>
        <position position="132"/>
    </location>
    <ligand>
        <name>Zn(2+)</name>
        <dbReference type="ChEBI" id="CHEBI:29105"/>
    </ligand>
</feature>
<dbReference type="GO" id="GO:0036054">
    <property type="term" value="F:protein-malonyllysine demalonylase activity"/>
    <property type="evidence" value="ECO:0007669"/>
    <property type="project" value="InterPro"/>
</dbReference>
<evidence type="ECO:0000259" key="5">
    <source>
        <dbReference type="PROSITE" id="PS50305"/>
    </source>
</evidence>
<dbReference type="CDD" id="cd01412">
    <property type="entry name" value="SIRT5_Af1_CobB"/>
    <property type="match status" value="1"/>
</dbReference>
<feature type="active site" description="Proton acceptor" evidence="3 4">
    <location>
        <position position="124"/>
    </location>
</feature>
<dbReference type="AlphaFoldDB" id="D0LAD2"/>
<dbReference type="STRING" id="526226.Gbro_1992"/>
<dbReference type="Proteomes" id="UP000001219">
    <property type="component" value="Chromosome"/>
</dbReference>
<protein>
    <recommendedName>
        <fullName evidence="3">NAD-dependent protein deacylase</fullName>
        <ecNumber evidence="3">2.3.1.286</ecNumber>
    </recommendedName>
    <alternativeName>
        <fullName evidence="3">Regulatory protein SIR2 homolog</fullName>
    </alternativeName>
</protein>
<dbReference type="KEGG" id="gbr:Gbro_1992"/>
<dbReference type="GO" id="GO:0070403">
    <property type="term" value="F:NAD+ binding"/>
    <property type="evidence" value="ECO:0007669"/>
    <property type="project" value="UniProtKB-UniRule"/>
</dbReference>
<dbReference type="Pfam" id="PF02146">
    <property type="entry name" value="SIR2"/>
    <property type="match status" value="1"/>
</dbReference>
<feature type="binding site" evidence="3">
    <location>
        <begin position="208"/>
        <end position="210"/>
    </location>
    <ligand>
        <name>NAD(+)</name>
        <dbReference type="ChEBI" id="CHEBI:57540"/>
    </ligand>
</feature>
<dbReference type="PANTHER" id="PTHR11085:SF4">
    <property type="entry name" value="NAD-DEPENDENT PROTEIN DEACYLASE"/>
    <property type="match status" value="1"/>
</dbReference>
<dbReference type="InterPro" id="IPR027546">
    <property type="entry name" value="Sirtuin_class_III"/>
</dbReference>
<keyword evidence="3 4" id="KW-0479">Metal-binding</keyword>
<dbReference type="InterPro" id="IPR029035">
    <property type="entry name" value="DHS-like_NAD/FAD-binding_dom"/>
</dbReference>
<dbReference type="PANTHER" id="PTHR11085">
    <property type="entry name" value="NAD-DEPENDENT PROTEIN DEACYLASE SIRTUIN-5, MITOCHONDRIAL-RELATED"/>
    <property type="match status" value="1"/>
</dbReference>
<dbReference type="EMBL" id="CP001802">
    <property type="protein sequence ID" value="ACY21245.1"/>
    <property type="molecule type" value="Genomic_DNA"/>
</dbReference>
<feature type="binding site" evidence="3">
    <location>
        <position position="252"/>
    </location>
    <ligand>
        <name>NAD(+)</name>
        <dbReference type="ChEBI" id="CHEBI:57540"/>
    </ligand>
</feature>
<gene>
    <name evidence="3" type="primary">cobB</name>
    <name evidence="6" type="ordered locus">Gbro_1992</name>
</gene>
<comment type="catalytic activity">
    <reaction evidence="3">
        <text>N(6)-acetyl-L-lysyl-[protein] + NAD(+) + H2O = 2''-O-acetyl-ADP-D-ribose + nicotinamide + L-lysyl-[protein]</text>
        <dbReference type="Rhea" id="RHEA:43636"/>
        <dbReference type="Rhea" id="RHEA-COMP:9752"/>
        <dbReference type="Rhea" id="RHEA-COMP:10731"/>
        <dbReference type="ChEBI" id="CHEBI:15377"/>
        <dbReference type="ChEBI" id="CHEBI:17154"/>
        <dbReference type="ChEBI" id="CHEBI:29969"/>
        <dbReference type="ChEBI" id="CHEBI:57540"/>
        <dbReference type="ChEBI" id="CHEBI:61930"/>
        <dbReference type="ChEBI" id="CHEBI:83767"/>
        <dbReference type="EC" id="2.3.1.286"/>
    </reaction>
</comment>
<dbReference type="HAMAP" id="MF_01121">
    <property type="entry name" value="Sirtuin_ClassIII"/>
    <property type="match status" value="1"/>
</dbReference>
<sequence>MADTSAPEIPDDVVALIQDAEWVTVFTGAGMSAESGIATFRDARTGLWENFDPTDLATPEAWDRDPALVWGWYSWRARQVRAARPNAGHLALVDLAGLRTVMVVTQNVDDLHERAGSEVISHLHGSLFAPRCAVCGRPYAPGPSLDEAPDTIGIDAIGDGGRIPPPSCSFCGGLVRPGIVWFGEALPAQAWERAEQAFRGSDVVLVVGTSGIVYPAAGLPERAAREGIPVIEVNPEPSALSPIARHRIAMTAATGLPGLVRRLS</sequence>
<dbReference type="EC" id="2.3.1.286" evidence="3"/>
<feature type="binding site" evidence="3 4">
    <location>
        <position position="135"/>
    </location>
    <ligand>
        <name>Zn(2+)</name>
        <dbReference type="ChEBI" id="CHEBI:29105"/>
    </ligand>
</feature>
<evidence type="ECO:0000256" key="4">
    <source>
        <dbReference type="PROSITE-ProRule" id="PRU00236"/>
    </source>
</evidence>
<comment type="domain">
    <text evidence="3">2 residues (Tyr-73 and Arg-76) present in a large hydrophobic pocket are probably involved in substrate specificity. They are important for desuccinylation activity, but dispensable for deacetylation activity.</text>
</comment>
<reference evidence="7" key="1">
    <citation type="submission" date="2009-10" db="EMBL/GenBank/DDBJ databases">
        <title>The complete chromosome of Gordonia bronchialis DSM 43247.</title>
        <authorList>
            <consortium name="US DOE Joint Genome Institute (JGI-PGF)"/>
            <person name="Lucas S."/>
            <person name="Copeland A."/>
            <person name="Lapidus A."/>
            <person name="Glavina del Rio T."/>
            <person name="Dalin E."/>
            <person name="Tice H."/>
            <person name="Bruce D."/>
            <person name="Goodwin L."/>
            <person name="Pitluck S."/>
            <person name="Kyrpides N."/>
            <person name="Mavromatis K."/>
            <person name="Ivanova N."/>
            <person name="Ovchinnikova G."/>
            <person name="Saunders E."/>
            <person name="Brettin T."/>
            <person name="Detter J.C."/>
            <person name="Han C."/>
            <person name="Larimer F."/>
            <person name="Land M."/>
            <person name="Hauser L."/>
            <person name="Markowitz V."/>
            <person name="Cheng J.-F."/>
            <person name="Hugenholtz P."/>
            <person name="Woyke T."/>
            <person name="Wu D."/>
            <person name="Jando M."/>
            <person name="Schneider S."/>
            <person name="Goeker M."/>
            <person name="Klenk H.-P."/>
            <person name="Eisen J.A."/>
        </authorList>
    </citation>
    <scope>NUCLEOTIDE SEQUENCE [LARGE SCALE GENOMIC DNA]</scope>
    <source>
        <strain evidence="7">ATCC 25592 / DSM 43247 / BCRC 13721 / JCM 3198 / KCTC 3076 / NBRC 16047 / NCTC 10667</strain>
    </source>
</reference>
<comment type="similarity">
    <text evidence="3">Belongs to the sirtuin family. Class III subfamily.</text>
</comment>
<evidence type="ECO:0000313" key="6">
    <source>
        <dbReference type="EMBL" id="ACY21245.1"/>
    </source>
</evidence>
<feature type="binding site" evidence="3">
    <location>
        <position position="76"/>
    </location>
    <ligand>
        <name>substrate</name>
    </ligand>
</feature>
<feature type="binding site" evidence="3">
    <location>
        <position position="73"/>
    </location>
    <ligand>
        <name>substrate</name>
    </ligand>
</feature>
<evidence type="ECO:0000313" key="7">
    <source>
        <dbReference type="Proteomes" id="UP000001219"/>
    </source>
</evidence>
<dbReference type="NCBIfam" id="NF001753">
    <property type="entry name" value="PRK00481.1-3"/>
    <property type="match status" value="1"/>
</dbReference>
<comment type="caution">
    <text evidence="3">Lacks conserved residue(s) required for the propagation of feature annotation.</text>
</comment>
<dbReference type="InterPro" id="IPR026590">
    <property type="entry name" value="Ssirtuin_cat_dom"/>
</dbReference>
<comment type="subcellular location">
    <subcellularLocation>
        <location evidence="3">Cytoplasm</location>
    </subcellularLocation>
</comment>
<dbReference type="HOGENOM" id="CLU_023643_3_1_11"/>
<evidence type="ECO:0000256" key="1">
    <source>
        <dbReference type="ARBA" id="ARBA00022679"/>
    </source>
</evidence>
<evidence type="ECO:0000256" key="3">
    <source>
        <dbReference type="HAMAP-Rule" id="MF_01121"/>
    </source>
</evidence>
<dbReference type="GO" id="GO:0008270">
    <property type="term" value="F:zinc ion binding"/>
    <property type="evidence" value="ECO:0007669"/>
    <property type="project" value="UniProtKB-UniRule"/>
</dbReference>
<dbReference type="SUPFAM" id="SSF52467">
    <property type="entry name" value="DHS-like NAD/FAD-binding domain"/>
    <property type="match status" value="1"/>
</dbReference>
<feature type="binding site" evidence="3">
    <location>
        <begin position="106"/>
        <end position="109"/>
    </location>
    <ligand>
        <name>NAD(+)</name>
        <dbReference type="ChEBI" id="CHEBI:57540"/>
    </ligand>
</feature>
<feature type="binding site" evidence="3">
    <location>
        <begin position="234"/>
        <end position="236"/>
    </location>
    <ligand>
        <name>NAD(+)</name>
        <dbReference type="ChEBI" id="CHEBI:57540"/>
    </ligand>
</feature>
<dbReference type="InterPro" id="IPR050134">
    <property type="entry name" value="NAD-dep_sirtuin_deacylases"/>
</dbReference>
<organism evidence="6 7">
    <name type="scientific">Gordonia bronchialis (strain ATCC 25592 / DSM 43247 / BCRC 13721 / JCM 3198 / KCTC 3076 / NBRC 16047 / NCTC 10667)</name>
    <name type="common">Rhodococcus bronchialis</name>
    <dbReference type="NCBI Taxonomy" id="526226"/>
    <lineage>
        <taxon>Bacteria</taxon>
        <taxon>Bacillati</taxon>
        <taxon>Actinomycetota</taxon>
        <taxon>Actinomycetes</taxon>
        <taxon>Mycobacteriales</taxon>
        <taxon>Gordoniaceae</taxon>
        <taxon>Gordonia</taxon>
    </lineage>
</organism>
<accession>D0LAD2</accession>
<keyword evidence="3 4" id="KW-0862">Zinc</keyword>
<feature type="binding site" evidence="3 4">
    <location>
        <position position="168"/>
    </location>
    <ligand>
        <name>Zn(2+)</name>
        <dbReference type="ChEBI" id="CHEBI:29105"/>
    </ligand>
</feature>
<dbReference type="InterPro" id="IPR026591">
    <property type="entry name" value="Sirtuin_cat_small_dom_sf"/>
</dbReference>
<dbReference type="eggNOG" id="COG0846">
    <property type="taxonomic scope" value="Bacteria"/>
</dbReference>
<dbReference type="GO" id="GO:0005737">
    <property type="term" value="C:cytoplasm"/>
    <property type="evidence" value="ECO:0007669"/>
    <property type="project" value="UniProtKB-SubCell"/>
</dbReference>
<dbReference type="GO" id="GO:0036055">
    <property type="term" value="F:protein-succinyllysine desuccinylase activity"/>
    <property type="evidence" value="ECO:0007669"/>
    <property type="project" value="UniProtKB-UniRule"/>
</dbReference>
<comment type="function">
    <text evidence="3">NAD-dependent lysine deacetylase and desuccinylase that specifically removes acetyl and succinyl groups on target proteins. Modulates the activities of several proteins which are inactive in their acylated form.</text>
</comment>
<dbReference type="Gene3D" id="3.40.50.1220">
    <property type="entry name" value="TPP-binding domain"/>
    <property type="match status" value="1"/>
</dbReference>
<feature type="domain" description="Deacetylase sirtuin-type" evidence="5">
    <location>
        <begin position="3"/>
        <end position="264"/>
    </location>
</feature>
<name>D0LAD2_GORB4</name>
<keyword evidence="1" id="KW-0808">Transferase</keyword>
<keyword evidence="3" id="KW-0963">Cytoplasm</keyword>
<dbReference type="GO" id="GO:0017136">
    <property type="term" value="F:histone deacetylase activity, NAD-dependent"/>
    <property type="evidence" value="ECO:0007669"/>
    <property type="project" value="TreeGrafter"/>
</dbReference>
<dbReference type="Gene3D" id="3.30.1600.10">
    <property type="entry name" value="SIR2/SIRT2 'Small Domain"/>
    <property type="match status" value="1"/>
</dbReference>